<comment type="caution">
    <text evidence="1">The sequence shown here is derived from an EMBL/GenBank/DDBJ whole genome shotgun (WGS) entry which is preliminary data.</text>
</comment>
<protein>
    <submittedName>
        <fullName evidence="1">Uncharacterized protein</fullName>
    </submittedName>
</protein>
<proteinExistence type="predicted"/>
<evidence type="ECO:0000313" key="1">
    <source>
        <dbReference type="EMBL" id="KAJ5083862.1"/>
    </source>
</evidence>
<evidence type="ECO:0000313" key="2">
    <source>
        <dbReference type="Proteomes" id="UP001141434"/>
    </source>
</evidence>
<accession>A0A9W9EL62</accession>
<gene>
    <name evidence="1" type="ORF">NUU61_008441</name>
</gene>
<organism evidence="1 2">
    <name type="scientific">Penicillium alfredii</name>
    <dbReference type="NCBI Taxonomy" id="1506179"/>
    <lineage>
        <taxon>Eukaryota</taxon>
        <taxon>Fungi</taxon>
        <taxon>Dikarya</taxon>
        <taxon>Ascomycota</taxon>
        <taxon>Pezizomycotina</taxon>
        <taxon>Eurotiomycetes</taxon>
        <taxon>Eurotiomycetidae</taxon>
        <taxon>Eurotiales</taxon>
        <taxon>Aspergillaceae</taxon>
        <taxon>Penicillium</taxon>
    </lineage>
</organism>
<dbReference type="EMBL" id="JAPMSZ010000011">
    <property type="protein sequence ID" value="KAJ5083862.1"/>
    <property type="molecule type" value="Genomic_DNA"/>
</dbReference>
<dbReference type="Proteomes" id="UP001141434">
    <property type="component" value="Unassembled WGS sequence"/>
</dbReference>
<reference evidence="1" key="1">
    <citation type="submission" date="2022-11" db="EMBL/GenBank/DDBJ databases">
        <authorList>
            <person name="Petersen C."/>
        </authorList>
    </citation>
    <scope>NUCLEOTIDE SEQUENCE</scope>
    <source>
        <strain evidence="1">IBT 34128</strain>
    </source>
</reference>
<name>A0A9W9EL62_9EURO</name>
<reference evidence="1" key="2">
    <citation type="journal article" date="2023" name="IMA Fungus">
        <title>Comparative genomic study of the Penicillium genus elucidates a diverse pangenome and 15 lateral gene transfer events.</title>
        <authorList>
            <person name="Petersen C."/>
            <person name="Sorensen T."/>
            <person name="Nielsen M.R."/>
            <person name="Sondergaard T.E."/>
            <person name="Sorensen J.L."/>
            <person name="Fitzpatrick D.A."/>
            <person name="Frisvad J.C."/>
            <person name="Nielsen K.L."/>
        </authorList>
    </citation>
    <scope>NUCLEOTIDE SEQUENCE</scope>
    <source>
        <strain evidence="1">IBT 34128</strain>
    </source>
</reference>
<dbReference type="OrthoDB" id="4436466at2759"/>
<sequence>MGLISRLFKVTAAGSVASVGVFFGATRNDIFEPLDTSDHIFHSKFFHKYNPNRNPTVHDLCVRRIPLDKIDPALLEKKGKLVEAFCAGVWGGMGEIDAPLSESPVIHSLTFFFLMLAGYIPQRAFLSRKYEGPDTATHLWKRSDLLSNNYEVGTLITDHFEVIEKTEDRITVRCGDSPRIREVRESDGLFEMAAVVKEDEGIAEFSLKSCFYQGLGKSESEPMPPTILWLHQQYTKLLLETAVLKKCIK</sequence>
<dbReference type="AlphaFoldDB" id="A0A9W9EL62"/>
<keyword evidence="2" id="KW-1185">Reference proteome</keyword>
<dbReference type="RefSeq" id="XP_056507259.1">
    <property type="nucleotide sequence ID" value="XM_056658966.1"/>
</dbReference>
<dbReference type="GeneID" id="81398135"/>